<protein>
    <submittedName>
        <fullName evidence="1">CoA transferase</fullName>
    </submittedName>
</protein>
<reference evidence="2" key="1">
    <citation type="journal article" date="2019" name="Int. J. Syst. Evol. Microbiol.">
        <title>The Global Catalogue of Microorganisms (GCM) 10K type strain sequencing project: providing services to taxonomists for standard genome sequencing and annotation.</title>
        <authorList>
            <consortium name="The Broad Institute Genomics Platform"/>
            <consortium name="The Broad Institute Genome Sequencing Center for Infectious Disease"/>
            <person name="Wu L."/>
            <person name="Ma J."/>
        </authorList>
    </citation>
    <scope>NUCLEOTIDE SEQUENCE [LARGE SCALE GENOMIC DNA]</scope>
    <source>
        <strain evidence="2">JCM 14736</strain>
    </source>
</reference>
<organism evidence="1 2">
    <name type="scientific">Leucobacter iarius</name>
    <dbReference type="NCBI Taxonomy" id="333963"/>
    <lineage>
        <taxon>Bacteria</taxon>
        <taxon>Bacillati</taxon>
        <taxon>Actinomycetota</taxon>
        <taxon>Actinomycetes</taxon>
        <taxon>Micrococcales</taxon>
        <taxon>Microbacteriaceae</taxon>
        <taxon>Leucobacter</taxon>
    </lineage>
</organism>
<keyword evidence="2" id="KW-1185">Reference proteome</keyword>
<dbReference type="PANTHER" id="PTHR48228">
    <property type="entry name" value="SUCCINYL-COA--D-CITRAMALATE COA-TRANSFERASE"/>
    <property type="match status" value="1"/>
</dbReference>
<dbReference type="Proteomes" id="UP001500851">
    <property type="component" value="Unassembled WGS sequence"/>
</dbReference>
<name>A0ABP4XEI2_9MICO</name>
<evidence type="ECO:0000313" key="2">
    <source>
        <dbReference type="Proteomes" id="UP001500851"/>
    </source>
</evidence>
<dbReference type="EMBL" id="BAAAOB010000001">
    <property type="protein sequence ID" value="GAA1777041.1"/>
    <property type="molecule type" value="Genomic_DNA"/>
</dbReference>
<dbReference type="Pfam" id="PF02515">
    <property type="entry name" value="CoA_transf_3"/>
    <property type="match status" value="1"/>
</dbReference>
<dbReference type="InterPro" id="IPR003673">
    <property type="entry name" value="CoA-Trfase_fam_III"/>
</dbReference>
<dbReference type="GO" id="GO:0016740">
    <property type="term" value="F:transferase activity"/>
    <property type="evidence" value="ECO:0007669"/>
    <property type="project" value="UniProtKB-KW"/>
</dbReference>
<evidence type="ECO:0000313" key="1">
    <source>
        <dbReference type="EMBL" id="GAA1777041.1"/>
    </source>
</evidence>
<gene>
    <name evidence="1" type="ORF">GCM10009768_01940</name>
</gene>
<dbReference type="InterPro" id="IPR023606">
    <property type="entry name" value="CoA-Trfase_III_dom_1_sf"/>
</dbReference>
<comment type="caution">
    <text evidence="1">The sequence shown here is derived from an EMBL/GenBank/DDBJ whole genome shotgun (WGS) entry which is preliminary data.</text>
</comment>
<dbReference type="RefSeq" id="WP_344028146.1">
    <property type="nucleotide sequence ID" value="NZ_BAAAOB010000001.1"/>
</dbReference>
<dbReference type="Gene3D" id="3.40.50.10540">
    <property type="entry name" value="Crotonobetainyl-coa:carnitine coa-transferase, domain 1"/>
    <property type="match status" value="1"/>
</dbReference>
<dbReference type="InterPro" id="IPR050509">
    <property type="entry name" value="CoA-transferase_III"/>
</dbReference>
<dbReference type="SUPFAM" id="SSF89796">
    <property type="entry name" value="CoA-transferase family III (CaiB/BaiF)"/>
    <property type="match status" value="2"/>
</dbReference>
<dbReference type="PANTHER" id="PTHR48228:SF4">
    <property type="entry name" value="BLR3030 PROTEIN"/>
    <property type="match status" value="1"/>
</dbReference>
<sequence>MSSFVGGLLRGIGLPQEAAARLSGPRPPLPARLPVSDLARDAVGAFALAAEAARDAATGKSHARPPERAEPVGLDPIRIAVSFRSDQLGRLDGQSPPVWAPLSGFFPAADGWVRTHANYPWHAAALRAVLGLGPDAGGDAVAAAIAERGARELEDAVFRAGGLAVAVHEPDAWAAQRGAPTAPIRVDRAGRARAVLGADPERPLDGVRVLDLTRVIAGPVATRALAGLGADVLRVDSPVRPEPLWQWLDTGRGKRSSLLDLEDRADRSRFAELLAEADVVVTGARPGALARFGLEPEQIAESRPGTVTARVRAWAPGGDWGERRGFDSLVQAASGIAAVESADRENPGKLPAQALDHSGGALLAAGITALLAERNAGAVEVTLESIGRALLAAGAAASTGAAASSGAGSIEPELISAVGGFVPEAAPSLWGALGIVGEAYLPSWQSDPGPWAGSAFGEDPPRWR</sequence>
<proteinExistence type="predicted"/>
<keyword evidence="1" id="KW-0808">Transferase</keyword>
<accession>A0ABP4XEI2</accession>